<name>A0A3E4TTA6_9FIRM</name>
<gene>
    <name evidence="1" type="ORF">DXC39_30115</name>
</gene>
<sequence length="432" mass="49374">MQQRQHSLGRKEPAIYTYEPKFNISDVADLLGIQKLSDGNSFGVVCPFCGDTQGKMNFRIMKDNEPSNTYHGYCCGQQGNMLTLYADLKGIYGQNRYKIAYREILEAVNRGEGEKNQQGYSGKINGKEEEPVSLRQRDSVYRRLLELLALSDLHRKKLMERGLTKEQIEVYQFCSTPAYGTENLARKLIKEGYSLAGVPGFFFNDRRNWDIAFYRANRGILCPAYSLGGEIAGFQIRMDEPLNDRKYLWLSSTNRNRGTGSRSPVTFLGNPWDKTIRVTEGILKATIAHSLSGYSFLGTPGVSQYKELRKALMTLKQNGLEEVQEYYDMDKYLDIRCFGDYKSSVCSCCARYSPGGDGADCERKQNKREQIRDGCGHLYEICDELALRCVRKTWDMTPEGIWAGKQKGIDDYWWACKKNISLERGLIRNGYE</sequence>
<dbReference type="AlphaFoldDB" id="A0A3E4TTA6"/>
<protein>
    <submittedName>
        <fullName evidence="1">DNA primase</fullName>
    </submittedName>
</protein>
<dbReference type="SUPFAM" id="SSF57783">
    <property type="entry name" value="Zinc beta-ribbon"/>
    <property type="match status" value="1"/>
</dbReference>
<proteinExistence type="predicted"/>
<dbReference type="Proteomes" id="UP000261257">
    <property type="component" value="Unassembled WGS sequence"/>
</dbReference>
<dbReference type="GO" id="GO:0008270">
    <property type="term" value="F:zinc ion binding"/>
    <property type="evidence" value="ECO:0007669"/>
    <property type="project" value="InterPro"/>
</dbReference>
<dbReference type="InterPro" id="IPR036977">
    <property type="entry name" value="DNA_primase_Znf_CHC2"/>
</dbReference>
<organism evidence="1 2">
    <name type="scientific">Hungatella hathewayi</name>
    <dbReference type="NCBI Taxonomy" id="154046"/>
    <lineage>
        <taxon>Bacteria</taxon>
        <taxon>Bacillati</taxon>
        <taxon>Bacillota</taxon>
        <taxon>Clostridia</taxon>
        <taxon>Lachnospirales</taxon>
        <taxon>Lachnospiraceae</taxon>
        <taxon>Hungatella</taxon>
    </lineage>
</organism>
<comment type="caution">
    <text evidence="1">The sequence shown here is derived from an EMBL/GenBank/DDBJ whole genome shotgun (WGS) entry which is preliminary data.</text>
</comment>
<dbReference type="GO" id="GO:0003677">
    <property type="term" value="F:DNA binding"/>
    <property type="evidence" value="ECO:0007669"/>
    <property type="project" value="InterPro"/>
</dbReference>
<evidence type="ECO:0000313" key="2">
    <source>
        <dbReference type="Proteomes" id="UP000261257"/>
    </source>
</evidence>
<accession>A0A3E4TTA6</accession>
<dbReference type="RefSeq" id="WP_007858329.1">
    <property type="nucleotide sequence ID" value="NZ_CAUFPL010000106.1"/>
</dbReference>
<reference evidence="1 2" key="1">
    <citation type="submission" date="2018-08" db="EMBL/GenBank/DDBJ databases">
        <title>A genome reference for cultivated species of the human gut microbiota.</title>
        <authorList>
            <person name="Zou Y."/>
            <person name="Xue W."/>
            <person name="Luo G."/>
        </authorList>
    </citation>
    <scope>NUCLEOTIDE SEQUENCE [LARGE SCALE GENOMIC DNA]</scope>
    <source>
        <strain evidence="1 2">TF05-11AC</strain>
    </source>
</reference>
<dbReference type="EMBL" id="QSSQ01000055">
    <property type="protein sequence ID" value="RGL94123.1"/>
    <property type="molecule type" value="Genomic_DNA"/>
</dbReference>
<dbReference type="GO" id="GO:0006260">
    <property type="term" value="P:DNA replication"/>
    <property type="evidence" value="ECO:0007669"/>
    <property type="project" value="InterPro"/>
</dbReference>
<evidence type="ECO:0000313" key="1">
    <source>
        <dbReference type="EMBL" id="RGL94123.1"/>
    </source>
</evidence>
<dbReference type="Gene3D" id="3.90.580.10">
    <property type="entry name" value="Zinc finger, CHC2-type domain"/>
    <property type="match status" value="1"/>
</dbReference>